<accession>A0A822ZS39</accession>
<proteinExistence type="predicted"/>
<dbReference type="EMBL" id="DUZY01000008">
    <property type="protein sequence ID" value="DAD48062.1"/>
    <property type="molecule type" value="Genomic_DNA"/>
</dbReference>
<evidence type="ECO:0000313" key="1">
    <source>
        <dbReference type="EMBL" id="DAD48062.1"/>
    </source>
</evidence>
<organism evidence="1 2">
    <name type="scientific">Nelumbo nucifera</name>
    <name type="common">Sacred lotus</name>
    <dbReference type="NCBI Taxonomy" id="4432"/>
    <lineage>
        <taxon>Eukaryota</taxon>
        <taxon>Viridiplantae</taxon>
        <taxon>Streptophyta</taxon>
        <taxon>Embryophyta</taxon>
        <taxon>Tracheophyta</taxon>
        <taxon>Spermatophyta</taxon>
        <taxon>Magnoliopsida</taxon>
        <taxon>Proteales</taxon>
        <taxon>Nelumbonaceae</taxon>
        <taxon>Nelumbo</taxon>
    </lineage>
</organism>
<evidence type="ECO:0000313" key="2">
    <source>
        <dbReference type="Proteomes" id="UP000607653"/>
    </source>
</evidence>
<gene>
    <name evidence="1" type="ORF">HUJ06_017999</name>
</gene>
<keyword evidence="2" id="KW-1185">Reference proteome</keyword>
<dbReference type="AlphaFoldDB" id="A0A822ZS39"/>
<sequence>MPYGRKEIRDFQNCSKEANSLISISYGGLVSWTAAVKGLQSRVLGLQLGSCSLFEL</sequence>
<protein>
    <submittedName>
        <fullName evidence="1">Uncharacterized protein</fullName>
    </submittedName>
</protein>
<reference evidence="1 2" key="1">
    <citation type="journal article" date="2020" name="Mol. Biol. Evol.">
        <title>Distinct Expression and Methylation Patterns for Genes with Different Fates following a Single Whole-Genome Duplication in Flowering Plants.</title>
        <authorList>
            <person name="Shi T."/>
            <person name="Rahmani R.S."/>
            <person name="Gugger P.F."/>
            <person name="Wang M."/>
            <person name="Li H."/>
            <person name="Zhang Y."/>
            <person name="Li Z."/>
            <person name="Wang Q."/>
            <person name="Van de Peer Y."/>
            <person name="Marchal K."/>
            <person name="Chen J."/>
        </authorList>
    </citation>
    <scope>NUCLEOTIDE SEQUENCE [LARGE SCALE GENOMIC DNA]</scope>
    <source>
        <tissue evidence="1">Leaf</tissue>
    </source>
</reference>
<dbReference type="Proteomes" id="UP000607653">
    <property type="component" value="Unassembled WGS sequence"/>
</dbReference>
<name>A0A822ZS39_NELNU</name>
<comment type="caution">
    <text evidence="1">The sequence shown here is derived from an EMBL/GenBank/DDBJ whole genome shotgun (WGS) entry which is preliminary data.</text>
</comment>